<dbReference type="Proteomes" id="UP000672039">
    <property type="component" value="Chromosome"/>
</dbReference>
<feature type="signal peptide" evidence="1">
    <location>
        <begin position="1"/>
        <end position="19"/>
    </location>
</feature>
<proteinExistence type="predicted"/>
<protein>
    <submittedName>
        <fullName evidence="2">Uncharacterized protein</fullName>
    </submittedName>
</protein>
<dbReference type="EMBL" id="CP072801">
    <property type="protein sequence ID" value="QTR45672.1"/>
    <property type="molecule type" value="Genomic_DNA"/>
</dbReference>
<gene>
    <name evidence="2" type="ORF">J9253_16945</name>
</gene>
<accession>A0ABX7WR26</accession>
<name>A0ABX7WR26_9GAMM</name>
<organism evidence="2 3">
    <name type="scientific">Thiothrix litoralis</name>
    <dbReference type="NCBI Taxonomy" id="2891210"/>
    <lineage>
        <taxon>Bacteria</taxon>
        <taxon>Pseudomonadati</taxon>
        <taxon>Pseudomonadota</taxon>
        <taxon>Gammaproteobacteria</taxon>
        <taxon>Thiotrichales</taxon>
        <taxon>Thiotrichaceae</taxon>
        <taxon>Thiothrix</taxon>
    </lineage>
</organism>
<evidence type="ECO:0000313" key="3">
    <source>
        <dbReference type="Proteomes" id="UP000672039"/>
    </source>
</evidence>
<reference evidence="2 3" key="1">
    <citation type="submission" date="2021-04" db="EMBL/GenBank/DDBJ databases">
        <title>Genomics, taxonomy and metabolism of representatives of sulfur bacteria of the genus Thiothrix: Thiothrix fructosivorans QT, Thiothrix unzii A1T and three new species, Thiothrix subterranea sp. nov., Thiothrix litoralis sp. nov. and 'Candidatus Thiothrix anitrata' sp. nov.</title>
        <authorList>
            <person name="Ravin N.V."/>
            <person name="Smolyakov D."/>
            <person name="Rudenko T.S."/>
            <person name="Mardanov A.V."/>
            <person name="Beletsky A.V."/>
            <person name="Markov N.D."/>
            <person name="Fomenkov A.I."/>
            <person name="Roberts R.J."/>
            <person name="Karnachuk O.V."/>
            <person name="Novikov A."/>
            <person name="Grabovich M.Y."/>
        </authorList>
    </citation>
    <scope>NUCLEOTIDE SEQUENCE [LARGE SCALE GENOMIC DNA]</scope>
    <source>
        <strain evidence="2 3">AS</strain>
    </source>
</reference>
<feature type="chain" id="PRO_5045108616" evidence="1">
    <location>
        <begin position="20"/>
        <end position="206"/>
    </location>
</feature>
<keyword evidence="3" id="KW-1185">Reference proteome</keyword>
<evidence type="ECO:0000256" key="1">
    <source>
        <dbReference type="SAM" id="SignalP"/>
    </source>
</evidence>
<dbReference type="RefSeq" id="WP_210222070.1">
    <property type="nucleotide sequence ID" value="NZ_CP072801.1"/>
</dbReference>
<evidence type="ECO:0000313" key="2">
    <source>
        <dbReference type="EMBL" id="QTR45672.1"/>
    </source>
</evidence>
<sequence>MKRLGFAILSLLPLTLVQAELKYNSAGPTEAVSASVSLDFEINIGKFIFLRVGTGAYPTASNTVDTVAINTALQIPGVASPLSNGNGVAVNWAGDVPTLTASSAVLPVEVRSNAGQVSLRATVNTPLSNGAVTIPFSRIAVTSSDSGLPAPLIPDTGSGAGVNVTGTSFDGLITERSANWTFTYTGGVIPAAGIYNGEVGFTASAP</sequence>
<keyword evidence="1" id="KW-0732">Signal</keyword>